<dbReference type="AlphaFoldDB" id="A0A482X5M8"/>
<dbReference type="PANTHER" id="PTHR45872">
    <property type="entry name" value="RHO GUANINE NUCLEOTIDE EXCHANGE FACTOR 2, ISOFORM D"/>
    <property type="match status" value="1"/>
</dbReference>
<name>A0A482X5M8_LAOST</name>
<dbReference type="GO" id="GO:0005085">
    <property type="term" value="F:guanyl-nucleotide exchange factor activity"/>
    <property type="evidence" value="ECO:0007669"/>
    <property type="project" value="TreeGrafter"/>
</dbReference>
<dbReference type="Proteomes" id="UP000291343">
    <property type="component" value="Unassembled WGS sequence"/>
</dbReference>
<comment type="caution">
    <text evidence="2">The sequence shown here is derived from an EMBL/GenBank/DDBJ whole genome shotgun (WGS) entry which is preliminary data.</text>
</comment>
<feature type="region of interest" description="Disordered" evidence="1">
    <location>
        <begin position="366"/>
        <end position="452"/>
    </location>
</feature>
<dbReference type="OrthoDB" id="2272012at2759"/>
<protein>
    <submittedName>
        <fullName evidence="2">Uncharacterized protein</fullName>
    </submittedName>
</protein>
<feature type="compositionally biased region" description="Basic and acidic residues" evidence="1">
    <location>
        <begin position="1"/>
        <end position="16"/>
    </location>
</feature>
<dbReference type="EMBL" id="QKKF02017260">
    <property type="protein sequence ID" value="RZF41033.1"/>
    <property type="molecule type" value="Genomic_DNA"/>
</dbReference>
<evidence type="ECO:0000313" key="2">
    <source>
        <dbReference type="EMBL" id="RZF41033.1"/>
    </source>
</evidence>
<feature type="compositionally biased region" description="Low complexity" evidence="1">
    <location>
        <begin position="399"/>
        <end position="415"/>
    </location>
</feature>
<feature type="compositionally biased region" description="Basic and acidic residues" evidence="1">
    <location>
        <begin position="70"/>
        <end position="82"/>
    </location>
</feature>
<reference evidence="2 3" key="1">
    <citation type="journal article" date="2017" name="Gigascience">
        <title>Genome sequence of the small brown planthopper, Laodelphax striatellus.</title>
        <authorList>
            <person name="Zhu J."/>
            <person name="Jiang F."/>
            <person name="Wang X."/>
            <person name="Yang P."/>
            <person name="Bao Y."/>
            <person name="Zhao W."/>
            <person name="Wang W."/>
            <person name="Lu H."/>
            <person name="Wang Q."/>
            <person name="Cui N."/>
            <person name="Li J."/>
            <person name="Chen X."/>
            <person name="Luo L."/>
            <person name="Yu J."/>
            <person name="Kang L."/>
            <person name="Cui F."/>
        </authorList>
    </citation>
    <scope>NUCLEOTIDE SEQUENCE [LARGE SCALE GENOMIC DNA]</scope>
    <source>
        <strain evidence="2">Lst14</strain>
    </source>
</reference>
<dbReference type="GO" id="GO:0001664">
    <property type="term" value="F:G protein-coupled receptor binding"/>
    <property type="evidence" value="ECO:0007669"/>
    <property type="project" value="TreeGrafter"/>
</dbReference>
<accession>A0A482X5M8</accession>
<dbReference type="STRING" id="195883.A0A482X5M8"/>
<feature type="compositionally biased region" description="Low complexity" evidence="1">
    <location>
        <begin position="83"/>
        <end position="93"/>
    </location>
</feature>
<evidence type="ECO:0000256" key="1">
    <source>
        <dbReference type="SAM" id="MobiDB-lite"/>
    </source>
</evidence>
<dbReference type="PANTHER" id="PTHR45872:SF2">
    <property type="entry name" value="RHO GUANINE NUCLEOTIDE EXCHANGE FACTOR 2, ISOFORM D"/>
    <property type="match status" value="1"/>
</dbReference>
<proteinExistence type="predicted"/>
<evidence type="ECO:0000313" key="3">
    <source>
        <dbReference type="Proteomes" id="UP000291343"/>
    </source>
</evidence>
<dbReference type="InParanoid" id="A0A482X5M8"/>
<dbReference type="GO" id="GO:0007186">
    <property type="term" value="P:G protein-coupled receptor signaling pathway"/>
    <property type="evidence" value="ECO:0007669"/>
    <property type="project" value="TreeGrafter"/>
</dbReference>
<dbReference type="GO" id="GO:0005737">
    <property type="term" value="C:cytoplasm"/>
    <property type="evidence" value="ECO:0007669"/>
    <property type="project" value="TreeGrafter"/>
</dbReference>
<feature type="compositionally biased region" description="Low complexity" evidence="1">
    <location>
        <begin position="143"/>
        <end position="162"/>
    </location>
</feature>
<sequence>MLRDRRKSLTLERRSPPPDQARLQRGGERRGSFAAPSNSLLQPPAEPRHHERRGSLVTRWFKHISEAAEAYKQRDGRNRRADAAAAAAAAAQQDLDDHSHDKTKDMEDGAGDLLSPPRATNGHGHGDESPSPNSDVATPLLPPSGDASPSPSTASATQPDTPTKWVAKRMGDSLSPSPSLSRKVAEPLRLTTAESSLIQPSEVLISQRPVLTAEPVLTPLEKLRRKDEAIKVALAEKQQLVADILHVPKDEFDTIAEIAGEPATEKEASELILAAVNQANQLSAMVNEALRVSEEDAVSAGVTSRGGAASKGATAGVPAHKLNAIATSLNAQLTQLLSVLVQRDDERERLRRELQRSREQLHALHEHRGLSDEQQQQQQNSESGSAAPVEQPGQESSQESASPVTTESTPVTTTAQEVFVDALSGEAESHLEAAAAAEAEGGEAAVAADSVD</sequence>
<gene>
    <name evidence="2" type="ORF">LSTR_LSTR002665</name>
</gene>
<feature type="region of interest" description="Disordered" evidence="1">
    <location>
        <begin position="1"/>
        <end position="54"/>
    </location>
</feature>
<feature type="compositionally biased region" description="Basic and acidic residues" evidence="1">
    <location>
        <begin position="95"/>
        <end position="107"/>
    </location>
</feature>
<organism evidence="2 3">
    <name type="scientific">Laodelphax striatellus</name>
    <name type="common">Small brown planthopper</name>
    <name type="synonym">Delphax striatella</name>
    <dbReference type="NCBI Taxonomy" id="195883"/>
    <lineage>
        <taxon>Eukaryota</taxon>
        <taxon>Metazoa</taxon>
        <taxon>Ecdysozoa</taxon>
        <taxon>Arthropoda</taxon>
        <taxon>Hexapoda</taxon>
        <taxon>Insecta</taxon>
        <taxon>Pterygota</taxon>
        <taxon>Neoptera</taxon>
        <taxon>Paraneoptera</taxon>
        <taxon>Hemiptera</taxon>
        <taxon>Auchenorrhyncha</taxon>
        <taxon>Fulgoroidea</taxon>
        <taxon>Delphacidae</taxon>
        <taxon>Criomorphinae</taxon>
        <taxon>Laodelphax</taxon>
    </lineage>
</organism>
<dbReference type="SMR" id="A0A482X5M8"/>
<keyword evidence="3" id="KW-1185">Reference proteome</keyword>
<feature type="region of interest" description="Disordered" evidence="1">
    <location>
        <begin position="70"/>
        <end position="162"/>
    </location>
</feature>
<feature type="compositionally biased region" description="Low complexity" evidence="1">
    <location>
        <begin position="422"/>
        <end position="452"/>
    </location>
</feature>